<dbReference type="EMBL" id="JRUQ01000027">
    <property type="protein sequence ID" value="KGT94650.1"/>
    <property type="molecule type" value="Genomic_DNA"/>
</dbReference>
<keyword evidence="4" id="KW-1185">Reference proteome</keyword>
<gene>
    <name evidence="3" type="ORF">NG99_08555</name>
</gene>
<name>A0A0A3Z711_9GAMM</name>
<dbReference type="InterPro" id="IPR012349">
    <property type="entry name" value="Split_barrel_FMN-bd"/>
</dbReference>
<organism evidence="3 4">
    <name type="scientific">Erwinia typographi</name>
    <dbReference type="NCBI Taxonomy" id="371042"/>
    <lineage>
        <taxon>Bacteria</taxon>
        <taxon>Pseudomonadati</taxon>
        <taxon>Pseudomonadota</taxon>
        <taxon>Gammaproteobacteria</taxon>
        <taxon>Enterobacterales</taxon>
        <taxon>Erwiniaceae</taxon>
        <taxon>Erwinia</taxon>
    </lineage>
</organism>
<proteinExistence type="predicted"/>
<dbReference type="GO" id="GO:0010181">
    <property type="term" value="F:FMN binding"/>
    <property type="evidence" value="ECO:0007669"/>
    <property type="project" value="InterPro"/>
</dbReference>
<dbReference type="PANTHER" id="PTHR30466">
    <property type="entry name" value="FLAVIN REDUCTASE"/>
    <property type="match status" value="1"/>
</dbReference>
<accession>A0A0A3Z711</accession>
<reference evidence="3 4" key="1">
    <citation type="submission" date="2014-10" db="EMBL/GenBank/DDBJ databases">
        <title>Genome sequence of Erwinia typographi M043b.</title>
        <authorList>
            <person name="Chan K.-G."/>
            <person name="Tan W.-S."/>
        </authorList>
    </citation>
    <scope>NUCLEOTIDE SEQUENCE [LARGE SCALE GENOMIC DNA]</scope>
    <source>
        <strain evidence="3 4">M043b</strain>
    </source>
</reference>
<feature type="domain" description="Flavin reductase like" evidence="2">
    <location>
        <begin position="12"/>
        <end position="154"/>
    </location>
</feature>
<dbReference type="InterPro" id="IPR002563">
    <property type="entry name" value="Flavin_Rdtase-like_dom"/>
</dbReference>
<dbReference type="InterPro" id="IPR050268">
    <property type="entry name" value="NADH-dep_flavin_reductase"/>
</dbReference>
<evidence type="ECO:0000313" key="3">
    <source>
        <dbReference type="EMBL" id="KGT94650.1"/>
    </source>
</evidence>
<keyword evidence="1" id="KW-0560">Oxidoreductase</keyword>
<evidence type="ECO:0000256" key="1">
    <source>
        <dbReference type="ARBA" id="ARBA00023002"/>
    </source>
</evidence>
<dbReference type="SMART" id="SM00903">
    <property type="entry name" value="Flavin_Reduct"/>
    <property type="match status" value="1"/>
</dbReference>
<dbReference type="PANTHER" id="PTHR30466:SF1">
    <property type="entry name" value="FMN REDUCTASE (NADH) RUTF"/>
    <property type="match status" value="1"/>
</dbReference>
<protein>
    <recommendedName>
        <fullName evidence="2">Flavin reductase like domain-containing protein</fullName>
    </recommendedName>
</protein>
<dbReference type="AlphaFoldDB" id="A0A0A3Z711"/>
<dbReference type="SUPFAM" id="SSF50475">
    <property type="entry name" value="FMN-binding split barrel"/>
    <property type="match status" value="1"/>
</dbReference>
<dbReference type="STRING" id="371042.NG99_08555"/>
<dbReference type="Proteomes" id="UP000030351">
    <property type="component" value="Unassembled WGS sequence"/>
</dbReference>
<comment type="caution">
    <text evidence="3">The sequence shown here is derived from an EMBL/GenBank/DDBJ whole genome shotgun (WGS) entry which is preliminary data.</text>
</comment>
<sequence>MTRNAFIHALESGVTGINIIATAGSAGRAGAVVDTLTSVSADRKLLMICLHRDHPLCPIIEENRRFSINVLSEMQKPIAQAFSGPDAQKEGFERGHWTESAAGNLLLHGAIAGFDCQLYHQLALDSHVLLVGEVQTVHRHPGMPLAKQARHYVLIQRDQP</sequence>
<evidence type="ECO:0000259" key="2">
    <source>
        <dbReference type="SMART" id="SM00903"/>
    </source>
</evidence>
<dbReference type="Pfam" id="PF01613">
    <property type="entry name" value="Flavin_Reduct"/>
    <property type="match status" value="1"/>
</dbReference>
<evidence type="ECO:0000313" key="4">
    <source>
        <dbReference type="Proteomes" id="UP000030351"/>
    </source>
</evidence>
<dbReference type="GO" id="GO:0042602">
    <property type="term" value="F:riboflavin reductase (NADPH) activity"/>
    <property type="evidence" value="ECO:0007669"/>
    <property type="project" value="TreeGrafter"/>
</dbReference>
<dbReference type="eggNOG" id="COG1853">
    <property type="taxonomic scope" value="Bacteria"/>
</dbReference>
<dbReference type="Gene3D" id="2.30.110.10">
    <property type="entry name" value="Electron Transport, Fmn-binding Protein, Chain A"/>
    <property type="match status" value="1"/>
</dbReference>